<sequence length="259" mass="28869">MASCARLHISKAATAPTLQPGKGSFDRIIDNDKQGVRISKLCCSTNYNNHTHHYNKAASLSLRLASFSMQCISRGTMPKDDMVAMLYITLQEPRIRQLIKTDQPGVTNFNRVQQSIASKESNGISAWLEQLLRECPRSTTEVTIASSQFSTMPTFFLVTPSHQDDLDTLLVSFSKAGGSNILHAKSKVSMMENIHYINLLIMFKWAMTNGKVSTKVEFVNKLKQLHFLPPDVNEDTFIQKLRGQSACNPLSNQLTAPSC</sequence>
<dbReference type="Proteomes" id="UP000027586">
    <property type="component" value="Unassembled WGS sequence"/>
</dbReference>
<comment type="caution">
    <text evidence="1">The sequence shown here is derived from an EMBL/GenBank/DDBJ whole genome shotgun (WGS) entry which is preliminary data.</text>
</comment>
<dbReference type="VEuPathDB" id="FungiDB:LCOR_10814.1"/>
<proteinExistence type="predicted"/>
<organism evidence="1 2">
    <name type="scientific">Lichtheimia corymbifera JMRC:FSU:9682</name>
    <dbReference type="NCBI Taxonomy" id="1263082"/>
    <lineage>
        <taxon>Eukaryota</taxon>
        <taxon>Fungi</taxon>
        <taxon>Fungi incertae sedis</taxon>
        <taxon>Mucoromycota</taxon>
        <taxon>Mucoromycotina</taxon>
        <taxon>Mucoromycetes</taxon>
        <taxon>Mucorales</taxon>
        <taxon>Lichtheimiaceae</taxon>
        <taxon>Lichtheimia</taxon>
    </lineage>
</organism>
<dbReference type="EMBL" id="CBTN010000081">
    <property type="protein sequence ID" value="CDH60015.1"/>
    <property type="molecule type" value="Genomic_DNA"/>
</dbReference>
<protein>
    <submittedName>
        <fullName evidence="1">Uncharacterized protein</fullName>
    </submittedName>
</protein>
<accession>A0A068SDJ6</accession>
<gene>
    <name evidence="1" type="ORF">LCOR_10814.1</name>
</gene>
<dbReference type="AlphaFoldDB" id="A0A068SDJ6"/>
<evidence type="ECO:0000313" key="1">
    <source>
        <dbReference type="EMBL" id="CDH60015.1"/>
    </source>
</evidence>
<name>A0A068SDJ6_9FUNG</name>
<reference evidence="1" key="1">
    <citation type="submission" date="2013-08" db="EMBL/GenBank/DDBJ databases">
        <title>Gene expansion shapes genome architecture in the human pathogen Lichtheimia corymbifera: an evolutionary genomics analysis in the ancient terrestrial Mucorales (Mucoromycotina).</title>
        <authorList>
            <person name="Schwartze V.U."/>
            <person name="Winter S."/>
            <person name="Shelest E."/>
            <person name="Marcet-Houben M."/>
            <person name="Horn F."/>
            <person name="Wehner S."/>
            <person name="Hoffmann K."/>
            <person name="Riege K."/>
            <person name="Sammeth M."/>
            <person name="Nowrousian M."/>
            <person name="Valiante V."/>
            <person name="Linde J."/>
            <person name="Jacobsen I.D."/>
            <person name="Marz M."/>
            <person name="Brakhage A.A."/>
            <person name="Gabaldon T."/>
            <person name="Bocker S."/>
            <person name="Voigt K."/>
        </authorList>
    </citation>
    <scope>NUCLEOTIDE SEQUENCE [LARGE SCALE GENOMIC DNA]</scope>
    <source>
        <strain evidence="1">FSU 9682</strain>
    </source>
</reference>
<keyword evidence="2" id="KW-1185">Reference proteome</keyword>
<evidence type="ECO:0000313" key="2">
    <source>
        <dbReference type="Proteomes" id="UP000027586"/>
    </source>
</evidence>